<gene>
    <name evidence="1" type="ORF">C7447_104149</name>
</gene>
<dbReference type="Proteomes" id="UP000323136">
    <property type="component" value="Unassembled WGS sequence"/>
</dbReference>
<dbReference type="EMBL" id="VNIA01000004">
    <property type="protein sequence ID" value="TYP97463.1"/>
    <property type="molecule type" value="Genomic_DNA"/>
</dbReference>
<dbReference type="AlphaFoldDB" id="A0A5S5DNE1"/>
<keyword evidence="2" id="KW-1185">Reference proteome</keyword>
<name>A0A5S5DNE1_9FLAO</name>
<protein>
    <submittedName>
        <fullName evidence="1">Uncharacterized protein</fullName>
    </submittedName>
</protein>
<dbReference type="OrthoDB" id="1163807at2"/>
<organism evidence="1 2">
    <name type="scientific">Tenacibaculum adriaticum</name>
    <dbReference type="NCBI Taxonomy" id="413713"/>
    <lineage>
        <taxon>Bacteria</taxon>
        <taxon>Pseudomonadati</taxon>
        <taxon>Bacteroidota</taxon>
        <taxon>Flavobacteriia</taxon>
        <taxon>Flavobacteriales</taxon>
        <taxon>Flavobacteriaceae</taxon>
        <taxon>Tenacibaculum</taxon>
    </lineage>
</organism>
<evidence type="ECO:0000313" key="2">
    <source>
        <dbReference type="Proteomes" id="UP000323136"/>
    </source>
</evidence>
<reference evidence="1 2" key="1">
    <citation type="submission" date="2019-07" db="EMBL/GenBank/DDBJ databases">
        <title>Genomic Encyclopedia of Type Strains, Phase IV (KMG-IV): sequencing the most valuable type-strain genomes for metagenomic binning, comparative biology and taxonomic classification.</title>
        <authorList>
            <person name="Goeker M."/>
        </authorList>
    </citation>
    <scope>NUCLEOTIDE SEQUENCE [LARGE SCALE GENOMIC DNA]</scope>
    <source>
        <strain evidence="1 2">DSM 18961</strain>
    </source>
</reference>
<accession>A0A5S5DNE1</accession>
<dbReference type="RefSeq" id="WP_148870805.1">
    <property type="nucleotide sequence ID" value="NZ_VNIA01000004.1"/>
</dbReference>
<sequence>MFKKSFKVNGQEDIDDFMLMIDATYHKYSDLTRKDFFAKNSEKIFKTNNSDKLEFEIKNQSLNKIKNLYFTNIFKVDIQILNIDFDLSIIKIKHNFFNQKGELCAILSCNIHWYVKVMTY</sequence>
<proteinExistence type="predicted"/>
<comment type="caution">
    <text evidence="1">The sequence shown here is derived from an EMBL/GenBank/DDBJ whole genome shotgun (WGS) entry which is preliminary data.</text>
</comment>
<evidence type="ECO:0000313" key="1">
    <source>
        <dbReference type="EMBL" id="TYP97463.1"/>
    </source>
</evidence>